<dbReference type="EMBL" id="BEGY01000084">
    <property type="protein sequence ID" value="GAX82662.1"/>
    <property type="molecule type" value="Genomic_DNA"/>
</dbReference>
<keyword evidence="6" id="KW-0106">Calcium</keyword>
<keyword evidence="9" id="KW-0732">Signal</keyword>
<feature type="compositionally biased region" description="Basic and acidic residues" evidence="8">
    <location>
        <begin position="1297"/>
        <end position="1311"/>
    </location>
</feature>
<proteinExistence type="inferred from homology"/>
<dbReference type="GO" id="GO:0005509">
    <property type="term" value="F:calcium ion binding"/>
    <property type="evidence" value="ECO:0007669"/>
    <property type="project" value="InterPro"/>
</dbReference>
<evidence type="ECO:0000256" key="6">
    <source>
        <dbReference type="PIRSR" id="PIRSR601382-2"/>
    </source>
</evidence>
<dbReference type="EC" id="3.2.1.-" evidence="7"/>
<dbReference type="PRINTS" id="PR00747">
    <property type="entry name" value="GLYHDRLASE47"/>
</dbReference>
<dbReference type="Gene3D" id="3.50.30.30">
    <property type="match status" value="1"/>
</dbReference>
<dbReference type="InterPro" id="IPR003137">
    <property type="entry name" value="PA_domain"/>
</dbReference>
<dbReference type="InterPro" id="IPR001382">
    <property type="entry name" value="Glyco_hydro_47"/>
</dbReference>
<feature type="compositionally biased region" description="Gly residues" evidence="8">
    <location>
        <begin position="1279"/>
        <end position="1290"/>
    </location>
</feature>
<feature type="compositionally biased region" description="Gly residues" evidence="8">
    <location>
        <begin position="1357"/>
        <end position="1376"/>
    </location>
</feature>
<feature type="region of interest" description="Disordered" evidence="8">
    <location>
        <begin position="1211"/>
        <end position="1258"/>
    </location>
</feature>
<keyword evidence="4" id="KW-0325">Glycoprotein</keyword>
<evidence type="ECO:0000256" key="3">
    <source>
        <dbReference type="ARBA" id="ARBA00022824"/>
    </source>
</evidence>
<evidence type="ECO:0000256" key="9">
    <source>
        <dbReference type="SAM" id="SignalP"/>
    </source>
</evidence>
<name>A0A250XIC4_9CHLO</name>
<dbReference type="InterPro" id="IPR036026">
    <property type="entry name" value="Seven-hairpin_glycosidases"/>
</dbReference>
<protein>
    <recommendedName>
        <fullName evidence="7">alpha-1,2-Mannosidase</fullName>
        <ecNumber evidence="7">3.2.1.-</ecNumber>
    </recommendedName>
</protein>
<feature type="compositionally biased region" description="Polar residues" evidence="8">
    <location>
        <begin position="1248"/>
        <end position="1258"/>
    </location>
</feature>
<dbReference type="PANTHER" id="PTHR45679">
    <property type="entry name" value="ER DEGRADATION-ENHANCING ALPHA-MANNOSIDASE-LIKE PROTEIN 2"/>
    <property type="match status" value="1"/>
</dbReference>
<evidence type="ECO:0000256" key="8">
    <source>
        <dbReference type="SAM" id="MobiDB-lite"/>
    </source>
</evidence>
<evidence type="ECO:0000256" key="2">
    <source>
        <dbReference type="ARBA" id="ARBA00007658"/>
    </source>
</evidence>
<dbReference type="CDD" id="cd00538">
    <property type="entry name" value="PA"/>
    <property type="match status" value="1"/>
</dbReference>
<dbReference type="GO" id="GO:0005975">
    <property type="term" value="P:carbohydrate metabolic process"/>
    <property type="evidence" value="ECO:0007669"/>
    <property type="project" value="InterPro"/>
</dbReference>
<evidence type="ECO:0000313" key="12">
    <source>
        <dbReference type="Proteomes" id="UP000232323"/>
    </source>
</evidence>
<reference evidence="11 12" key="1">
    <citation type="submission" date="2017-08" db="EMBL/GenBank/DDBJ databases">
        <title>Acidophilic green algal genome provides insights into adaptation to an acidic environment.</title>
        <authorList>
            <person name="Hirooka S."/>
            <person name="Hirose Y."/>
            <person name="Kanesaki Y."/>
            <person name="Higuchi S."/>
            <person name="Fujiwara T."/>
            <person name="Onuma R."/>
            <person name="Era A."/>
            <person name="Ohbayashi R."/>
            <person name="Uzuka A."/>
            <person name="Nozaki H."/>
            <person name="Yoshikawa H."/>
            <person name="Miyagishima S.Y."/>
        </authorList>
    </citation>
    <scope>NUCLEOTIDE SEQUENCE [LARGE SCALE GENOMIC DNA]</scope>
    <source>
        <strain evidence="11 12">NIES-2499</strain>
    </source>
</reference>
<keyword evidence="12" id="KW-1185">Reference proteome</keyword>
<dbReference type="InterPro" id="IPR046450">
    <property type="entry name" value="PA_dom_sf"/>
</dbReference>
<evidence type="ECO:0000256" key="4">
    <source>
        <dbReference type="ARBA" id="ARBA00023180"/>
    </source>
</evidence>
<keyword evidence="6" id="KW-0479">Metal-binding</keyword>
<feature type="chain" id="PRO_5012513028" description="alpha-1,2-Mannosidase" evidence="9">
    <location>
        <begin position="22"/>
        <end position="1526"/>
    </location>
</feature>
<dbReference type="PANTHER" id="PTHR45679:SF5">
    <property type="entry name" value="ER DEGRADATION-ENHANCING ALPHA-MANNOSIDASE-LIKE PROTEIN 1"/>
    <property type="match status" value="1"/>
</dbReference>
<accession>A0A250XIC4</accession>
<sequence>MSPISQTFLLLFLLIFKAYKCSDLKSSLKDIWNNDRSFDKHALEQLREEAQDMFDFGFGSYMRHAFPQDNLLPQSCKGKDWQGGIAVTLVDVLDTLLLMGRRKDMQIAVELLRSHLNFEKDIKVHVFETIIRVLGGLISGHMLLTRNPTLIPDYDGVLLDLAVNLTDRMLPAFDTPSGMPSLFVNLKTGGTENNVTCTACAGTLLLEFGLLSALTRDPKYMDIAHKCAKIIYAKRSKLGLVGSSFDISRDDWSSRETTIGPGIDSYYEYLLKAYLMFGDEEYLEMFLEVYTSTMQYLQLPINVRSYSFLVDVNMDSGRLSHPFVSSLGAFWPGMQALAGQEQEAVELHANYTAAWRTFGWMPEVFHLDLTLNKVHPNDPGYNLRPEHVESTFMLHSLTGNPEYLDIAAKMQETLVKHNKAKCGFASITHVDTGEQQDLQESFFLSETLKYLFFIFSNQPHFIDYYVLTTEGHLMPVLLDPPPRTHEAHNYSLIESSLLSDQSTGQPQGESNHEEDEQKASDEPPNIAVGSVEGALPFSYTADLPRSLLAPSPPHDEAGNHEASAEMYPKLEPESPVPSNCEKICTFPDPDAQVMIEQGLKEAFPLIHFERYESEVLMSRRCKACIAVTLKVQSQPRLSIASRARIMKLPPLDANGSLTVPMGPQILAQVVCTVMVLRDGSIICNQLRPVTTHDLQHGVPINAVVLQLSLPEPALYPEAEAAPASAPSESLGLSALVVVSGGLGNSASLYLPASPALFGPKLSDPTLSCVQHLLQTSSSRSSAKTGCSSDSTSACNSHNHVCDGHNEESTIALDREHPQRGPSVVENAGGGRRCGEKSLGPFCHSDATTYPGLEELSEDNLDMTSSPACGGEQQNIACGQESAHLGLMSQSGTIFDELESLIPRLSGHGQATPGFKLSQNCPDKGTCLGCYCWYLRSEPYFCCGHEKYLWSETPAQNATRMTGPCKRFPVARAPITLIDSPHTGCESLVEDEDEGWEASAVTGVDDEDEYEDVDDRPLVGRIAVVMRGGCSFVQKVLNMQAAGAVGVIVINGALDDGGAYSMSKDSTNRNPSIPSVLISRASGQLLLRSLLQNANSKIHIWASLIAAPRSRSAAKRGRPLSVSKPAPPANAHEQQHGGTTSPSKASRPKSTGLVEDQSQTGHGPRKDVTTSHVEGSVEIATPQESPLQDLNNESAEGSEAPAFIGELQTVGSETKSGLKDPLSSIEGQDVSMPSQLDAGPLSEARLTGDSLSSGQLSSTRAEGCIEDLDLCLELERDGPIAGGKSKGGTQSGGSSSEGHIKFGGDTQSEHSSAKSQADGGYAQNGEDSRAGDEVAEQSKKGLMEGPMEGTMEGTVEGTMGGTVEGTMGGTVEGTVGGTVEGTVAMSTNSGEAKDVDAVASLQEAKPENNGAPLSSEYAEQVDEINKDPRPGAPENPYPTPPLQPRLDMLIPTSSHAFVIANLVHRGIDLNTLFSLLLQDGRAVTLMSNMAKDSLERAGLSSASAEVLPSSFTSNVRKTSRKESRPHN</sequence>
<dbReference type="InterPro" id="IPR012341">
    <property type="entry name" value="6hp_glycosidase-like_sf"/>
</dbReference>
<keyword evidence="7" id="KW-0326">Glycosidase</keyword>
<feature type="active site" evidence="5">
    <location>
        <position position="264"/>
    </location>
</feature>
<evidence type="ECO:0000256" key="5">
    <source>
        <dbReference type="PIRSR" id="PIRSR601382-1"/>
    </source>
</evidence>
<dbReference type="Pfam" id="PF01532">
    <property type="entry name" value="Glyco_hydro_47"/>
    <property type="match status" value="1"/>
</dbReference>
<dbReference type="SUPFAM" id="SSF48225">
    <property type="entry name" value="Seven-hairpin glycosidases"/>
    <property type="match status" value="1"/>
</dbReference>
<keyword evidence="3" id="KW-0256">Endoplasmic reticulum</keyword>
<dbReference type="GO" id="GO:0016020">
    <property type="term" value="C:membrane"/>
    <property type="evidence" value="ECO:0007669"/>
    <property type="project" value="InterPro"/>
</dbReference>
<gene>
    <name evidence="11" type="ORF">CEUSTIGMA_g10088.t1</name>
</gene>
<comment type="similarity">
    <text evidence="2 7">Belongs to the glycosyl hydrolase 47 family.</text>
</comment>
<organism evidence="11 12">
    <name type="scientific">Chlamydomonas eustigma</name>
    <dbReference type="NCBI Taxonomy" id="1157962"/>
    <lineage>
        <taxon>Eukaryota</taxon>
        <taxon>Viridiplantae</taxon>
        <taxon>Chlorophyta</taxon>
        <taxon>core chlorophytes</taxon>
        <taxon>Chlorophyceae</taxon>
        <taxon>CS clade</taxon>
        <taxon>Chlamydomonadales</taxon>
        <taxon>Chlamydomonadaceae</taxon>
        <taxon>Chlamydomonas</taxon>
    </lineage>
</organism>
<feature type="compositionally biased region" description="Basic and acidic residues" evidence="8">
    <location>
        <begin position="1325"/>
        <end position="1341"/>
    </location>
</feature>
<comment type="caution">
    <text evidence="11">The sequence shown here is derived from an EMBL/GenBank/DDBJ whole genome shotgun (WGS) entry which is preliminary data.</text>
</comment>
<keyword evidence="7" id="KW-0378">Hydrolase</keyword>
<dbReference type="GO" id="GO:1904380">
    <property type="term" value="P:endoplasmic reticulum mannose trimming"/>
    <property type="evidence" value="ECO:0007669"/>
    <property type="project" value="InterPro"/>
</dbReference>
<feature type="domain" description="PA" evidence="10">
    <location>
        <begin position="1000"/>
        <end position="1085"/>
    </location>
</feature>
<dbReference type="GO" id="GO:0044322">
    <property type="term" value="C:endoplasmic reticulum quality control compartment"/>
    <property type="evidence" value="ECO:0007669"/>
    <property type="project" value="GOC"/>
</dbReference>
<feature type="compositionally biased region" description="Polar residues" evidence="8">
    <location>
        <begin position="499"/>
        <end position="509"/>
    </location>
</feature>
<evidence type="ECO:0000256" key="7">
    <source>
        <dbReference type="RuleBase" id="RU361193"/>
    </source>
</evidence>
<comment type="subcellular location">
    <subcellularLocation>
        <location evidence="1">Endoplasmic reticulum</location>
    </subcellularLocation>
</comment>
<dbReference type="SUPFAM" id="SSF52025">
    <property type="entry name" value="PA domain"/>
    <property type="match status" value="1"/>
</dbReference>
<dbReference type="Proteomes" id="UP000232323">
    <property type="component" value="Unassembled WGS sequence"/>
</dbReference>
<feature type="region of interest" description="Disordered" evidence="8">
    <location>
        <begin position="1114"/>
        <end position="1197"/>
    </location>
</feature>
<evidence type="ECO:0000259" key="10">
    <source>
        <dbReference type="Pfam" id="PF02225"/>
    </source>
</evidence>
<feature type="region of interest" description="Disordered" evidence="8">
    <location>
        <begin position="1500"/>
        <end position="1526"/>
    </location>
</feature>
<feature type="region of interest" description="Disordered" evidence="8">
    <location>
        <begin position="1279"/>
        <end position="1376"/>
    </location>
</feature>
<evidence type="ECO:0000313" key="11">
    <source>
        <dbReference type="EMBL" id="GAX82662.1"/>
    </source>
</evidence>
<feature type="active site" description="Proton donor" evidence="5">
    <location>
        <position position="128"/>
    </location>
</feature>
<dbReference type="Pfam" id="PF02225">
    <property type="entry name" value="PA"/>
    <property type="match status" value="1"/>
</dbReference>
<dbReference type="GO" id="GO:0004571">
    <property type="term" value="F:mannosyl-oligosaccharide 1,2-alpha-mannosidase activity"/>
    <property type="evidence" value="ECO:0007669"/>
    <property type="project" value="InterPro"/>
</dbReference>
<feature type="binding site" evidence="6">
    <location>
        <position position="469"/>
    </location>
    <ligand>
        <name>Ca(2+)</name>
        <dbReference type="ChEBI" id="CHEBI:29108"/>
    </ligand>
</feature>
<feature type="region of interest" description="Disordered" evidence="8">
    <location>
        <begin position="499"/>
        <end position="527"/>
    </location>
</feature>
<comment type="cofactor">
    <cofactor evidence="6">
        <name>Ca(2+)</name>
        <dbReference type="ChEBI" id="CHEBI:29108"/>
    </cofactor>
</comment>
<feature type="active site" description="Proton donor" evidence="5">
    <location>
        <position position="363"/>
    </location>
</feature>
<dbReference type="OrthoDB" id="8118055at2759"/>
<feature type="compositionally biased region" description="Low complexity" evidence="8">
    <location>
        <begin position="1346"/>
        <end position="1356"/>
    </location>
</feature>
<dbReference type="STRING" id="1157962.A0A250XIC4"/>
<feature type="compositionally biased region" description="Polar residues" evidence="8">
    <location>
        <begin position="1181"/>
        <end position="1194"/>
    </location>
</feature>
<feature type="signal peptide" evidence="9">
    <location>
        <begin position="1"/>
        <end position="21"/>
    </location>
</feature>
<dbReference type="InterPro" id="IPR044674">
    <property type="entry name" value="EDEM1/2/3"/>
</dbReference>
<dbReference type="Gene3D" id="1.50.10.10">
    <property type="match status" value="1"/>
</dbReference>
<feature type="active site" evidence="5">
    <location>
        <position position="386"/>
    </location>
</feature>
<evidence type="ECO:0000256" key="1">
    <source>
        <dbReference type="ARBA" id="ARBA00004240"/>
    </source>
</evidence>